<keyword evidence="1" id="KW-1133">Transmembrane helix</keyword>
<evidence type="ECO:0000256" key="1">
    <source>
        <dbReference type="SAM" id="Phobius"/>
    </source>
</evidence>
<dbReference type="EMBL" id="GBRH01259162">
    <property type="protein sequence ID" value="JAD38733.1"/>
    <property type="molecule type" value="Transcribed_RNA"/>
</dbReference>
<sequence>MPMNCPLCTTSCATVSFFISIFLLFTPCCFGTFGFPVLQLFFLISQEIVILVHLIFIVALVASLSRT</sequence>
<proteinExistence type="predicted"/>
<keyword evidence="1" id="KW-0472">Membrane</keyword>
<reference evidence="2" key="2">
    <citation type="journal article" date="2015" name="Data Brief">
        <title>Shoot transcriptome of the giant reed, Arundo donax.</title>
        <authorList>
            <person name="Barrero R.A."/>
            <person name="Guerrero F.D."/>
            <person name="Moolhuijzen P."/>
            <person name="Goolsby J.A."/>
            <person name="Tidwell J."/>
            <person name="Bellgard S.E."/>
            <person name="Bellgard M.I."/>
        </authorList>
    </citation>
    <scope>NUCLEOTIDE SEQUENCE</scope>
    <source>
        <tissue evidence="2">Shoot tissue taken approximately 20 cm above the soil surface</tissue>
    </source>
</reference>
<organism evidence="2">
    <name type="scientific">Arundo donax</name>
    <name type="common">Giant reed</name>
    <name type="synonym">Donax arundinaceus</name>
    <dbReference type="NCBI Taxonomy" id="35708"/>
    <lineage>
        <taxon>Eukaryota</taxon>
        <taxon>Viridiplantae</taxon>
        <taxon>Streptophyta</taxon>
        <taxon>Embryophyta</taxon>
        <taxon>Tracheophyta</taxon>
        <taxon>Spermatophyta</taxon>
        <taxon>Magnoliopsida</taxon>
        <taxon>Liliopsida</taxon>
        <taxon>Poales</taxon>
        <taxon>Poaceae</taxon>
        <taxon>PACMAD clade</taxon>
        <taxon>Arundinoideae</taxon>
        <taxon>Arundineae</taxon>
        <taxon>Arundo</taxon>
    </lineage>
</organism>
<dbReference type="AlphaFoldDB" id="A0A0A8ZM30"/>
<reference evidence="2" key="1">
    <citation type="submission" date="2014-09" db="EMBL/GenBank/DDBJ databases">
        <authorList>
            <person name="Magalhaes I.L.F."/>
            <person name="Oliveira U."/>
            <person name="Santos F.R."/>
            <person name="Vidigal T.H.D.A."/>
            <person name="Brescovit A.D."/>
            <person name="Santos A.J."/>
        </authorList>
    </citation>
    <scope>NUCLEOTIDE SEQUENCE</scope>
    <source>
        <tissue evidence="2">Shoot tissue taken approximately 20 cm above the soil surface</tissue>
    </source>
</reference>
<accession>A0A0A8ZM30</accession>
<name>A0A0A8ZM30_ARUDO</name>
<protein>
    <submittedName>
        <fullName evidence="2">Uncharacterized protein</fullName>
    </submittedName>
</protein>
<feature type="transmembrane region" description="Helical" evidence="1">
    <location>
        <begin position="40"/>
        <end position="64"/>
    </location>
</feature>
<evidence type="ECO:0000313" key="2">
    <source>
        <dbReference type="EMBL" id="JAD38733.1"/>
    </source>
</evidence>
<keyword evidence="1" id="KW-0812">Transmembrane</keyword>